<dbReference type="STRING" id="1179773.BN6_73780"/>
<keyword evidence="2" id="KW-1185">Reference proteome</keyword>
<sequence length="298" mass="32586">MPERTGLRTWLNSGPSAKGIEVFPVVRSDWIPQSVDISVPSSARAYDFVLGGAHNFAVDREVAAKLDEAMPGLTAAARLNRAFVGRAVRFLTDQGIRQFLDIGSGIPTVSNVHQVAQAVDPACRVVYVDRDPIAVAHSELMLAENDRAAIVRADLRDVEGILGSPEVERLLDFDRPIGLLMTLLLHWVPDEWDPAGLLGRYRDALPAGSYFAASHISADHAPLLRRAVEMFQRSGTQEQLTLRPHSRVLTFFDGFDLVEPGLVGCAEWRPTGPADISDVPAVNMVFYGGVGRLADRVR</sequence>
<protein>
    <recommendedName>
        <fullName evidence="3">S-adenosyl methyltransferase</fullName>
    </recommendedName>
</protein>
<dbReference type="CDD" id="cd02440">
    <property type="entry name" value="AdoMet_MTases"/>
    <property type="match status" value="1"/>
</dbReference>
<dbReference type="PATRIC" id="fig|1179773.3.peg.7456"/>
<dbReference type="InterPro" id="IPR006764">
    <property type="entry name" value="SAM_dep_MeTrfase_SAV2177_type"/>
</dbReference>
<dbReference type="eggNOG" id="COG2890">
    <property type="taxonomic scope" value="Bacteria"/>
</dbReference>
<accession>K0KDL7</accession>
<name>K0KDL7_SACES</name>
<reference evidence="1 2" key="1">
    <citation type="journal article" date="2012" name="BMC Genomics">
        <title>Complete genome sequence of Saccharothrix espanaensis DSM 44229T and comparison to the other completely sequenced Pseudonocardiaceae.</title>
        <authorList>
            <person name="Strobel T."/>
            <person name="Al-Dilaimi A."/>
            <person name="Blom J."/>
            <person name="Gessner A."/>
            <person name="Kalinowski J."/>
            <person name="Luzhetska M."/>
            <person name="Puhler A."/>
            <person name="Szczepanowski R."/>
            <person name="Bechthold A."/>
            <person name="Ruckert C."/>
        </authorList>
    </citation>
    <scope>NUCLEOTIDE SEQUENCE [LARGE SCALE GENOMIC DNA]</scope>
    <source>
        <strain evidence="2">ATCC 51144 / DSM 44229 / JCM 9112 / NBRC 15066 / NRRL 15764</strain>
    </source>
</reference>
<dbReference type="SUPFAM" id="SSF53335">
    <property type="entry name" value="S-adenosyl-L-methionine-dependent methyltransferases"/>
    <property type="match status" value="1"/>
</dbReference>
<dbReference type="BioCyc" id="SESP1179773:BN6_RS35650-MONOMER"/>
<evidence type="ECO:0008006" key="3">
    <source>
        <dbReference type="Google" id="ProtNLM"/>
    </source>
</evidence>
<dbReference type="EMBL" id="HE804045">
    <property type="protein sequence ID" value="CCH34608.1"/>
    <property type="molecule type" value="Genomic_DNA"/>
</dbReference>
<dbReference type="Pfam" id="PF04672">
    <property type="entry name" value="Methyltransf_19"/>
    <property type="match status" value="1"/>
</dbReference>
<evidence type="ECO:0000313" key="1">
    <source>
        <dbReference type="EMBL" id="CCH34608.1"/>
    </source>
</evidence>
<dbReference type="KEGG" id="sesp:BN6_73780"/>
<dbReference type="InterPro" id="IPR029063">
    <property type="entry name" value="SAM-dependent_MTases_sf"/>
</dbReference>
<dbReference type="OrthoDB" id="3516042at2"/>
<dbReference type="RefSeq" id="WP_015104718.1">
    <property type="nucleotide sequence ID" value="NC_019673.1"/>
</dbReference>
<dbReference type="AlphaFoldDB" id="K0KDL7"/>
<organism evidence="1 2">
    <name type="scientific">Saccharothrix espanaensis (strain ATCC 51144 / DSM 44229 / JCM 9112 / NBRC 15066 / NRRL 15764)</name>
    <dbReference type="NCBI Taxonomy" id="1179773"/>
    <lineage>
        <taxon>Bacteria</taxon>
        <taxon>Bacillati</taxon>
        <taxon>Actinomycetota</taxon>
        <taxon>Actinomycetes</taxon>
        <taxon>Pseudonocardiales</taxon>
        <taxon>Pseudonocardiaceae</taxon>
        <taxon>Saccharothrix</taxon>
    </lineage>
</organism>
<dbReference type="HOGENOM" id="CLU_067079_1_0_11"/>
<evidence type="ECO:0000313" key="2">
    <source>
        <dbReference type="Proteomes" id="UP000006281"/>
    </source>
</evidence>
<dbReference type="Gene3D" id="3.40.50.150">
    <property type="entry name" value="Vaccinia Virus protein VP39"/>
    <property type="match status" value="1"/>
</dbReference>
<dbReference type="PIRSF" id="PIRSF017393">
    <property type="entry name" value="MTase_SAV2177"/>
    <property type="match status" value="1"/>
</dbReference>
<dbReference type="Proteomes" id="UP000006281">
    <property type="component" value="Chromosome"/>
</dbReference>
<gene>
    <name evidence="1" type="ordered locus">BN6_73780</name>
</gene>
<proteinExistence type="predicted"/>